<evidence type="ECO:0000256" key="1">
    <source>
        <dbReference type="ARBA" id="ARBA00022723"/>
    </source>
</evidence>
<keyword evidence="1 5" id="KW-0479">Metal-binding</keyword>
<name>C5KDG2_PERM5</name>
<dbReference type="InterPro" id="IPR041367">
    <property type="entry name" value="Znf-CCCH_4"/>
</dbReference>
<feature type="domain" description="C3H1-type" evidence="7">
    <location>
        <begin position="143"/>
        <end position="170"/>
    </location>
</feature>
<dbReference type="InterPro" id="IPR045072">
    <property type="entry name" value="MKRN-like"/>
</dbReference>
<reference evidence="8 9" key="1">
    <citation type="submission" date="2008-07" db="EMBL/GenBank/DDBJ databases">
        <authorList>
            <person name="El-Sayed N."/>
            <person name="Caler E."/>
            <person name="Inman J."/>
            <person name="Amedeo P."/>
            <person name="Hass B."/>
            <person name="Wortman J."/>
        </authorList>
    </citation>
    <scope>NUCLEOTIDE SEQUENCE [LARGE SCALE GENOMIC DNA]</scope>
    <source>
        <strain evidence="9">ATCC 50983 / TXsc</strain>
    </source>
</reference>
<dbReference type="GO" id="GO:0000209">
    <property type="term" value="P:protein polyubiquitination"/>
    <property type="evidence" value="ECO:0007669"/>
    <property type="project" value="InterPro"/>
</dbReference>
<organism evidence="9">
    <name type="scientific">Perkinsus marinus (strain ATCC 50983 / TXsc)</name>
    <dbReference type="NCBI Taxonomy" id="423536"/>
    <lineage>
        <taxon>Eukaryota</taxon>
        <taxon>Sar</taxon>
        <taxon>Alveolata</taxon>
        <taxon>Perkinsozoa</taxon>
        <taxon>Perkinsea</taxon>
        <taxon>Perkinsida</taxon>
        <taxon>Perkinsidae</taxon>
        <taxon>Perkinsus</taxon>
    </lineage>
</organism>
<dbReference type="SUPFAM" id="SSF90229">
    <property type="entry name" value="CCCH zinc finger"/>
    <property type="match status" value="3"/>
</dbReference>
<evidence type="ECO:0000256" key="6">
    <source>
        <dbReference type="SAM" id="MobiDB-lite"/>
    </source>
</evidence>
<evidence type="ECO:0000256" key="3">
    <source>
        <dbReference type="ARBA" id="ARBA00022771"/>
    </source>
</evidence>
<dbReference type="SMART" id="SM00356">
    <property type="entry name" value="ZnF_C3H1"/>
    <property type="match status" value="3"/>
</dbReference>
<dbReference type="Pfam" id="PF14608">
    <property type="entry name" value="zf-CCCH_2"/>
    <property type="match status" value="2"/>
</dbReference>
<dbReference type="PANTHER" id="PTHR11224:SF10">
    <property type="entry name" value="IP09428P-RELATED"/>
    <property type="match status" value="1"/>
</dbReference>
<dbReference type="Pfam" id="PF18044">
    <property type="entry name" value="zf-CCCH_4"/>
    <property type="match status" value="1"/>
</dbReference>
<dbReference type="RefSeq" id="XP_002785677.1">
    <property type="nucleotide sequence ID" value="XM_002785631.1"/>
</dbReference>
<accession>C5KDG2</accession>
<dbReference type="GO" id="GO:0061630">
    <property type="term" value="F:ubiquitin protein ligase activity"/>
    <property type="evidence" value="ECO:0007669"/>
    <property type="project" value="InterPro"/>
</dbReference>
<keyword evidence="4 5" id="KW-0862">Zinc</keyword>
<evidence type="ECO:0000259" key="7">
    <source>
        <dbReference type="PROSITE" id="PS50103"/>
    </source>
</evidence>
<feature type="compositionally biased region" description="Polar residues" evidence="6">
    <location>
        <begin position="1"/>
        <end position="12"/>
    </location>
</feature>
<feature type="domain" description="C3H1-type" evidence="7">
    <location>
        <begin position="103"/>
        <end position="130"/>
    </location>
</feature>
<dbReference type="GeneID" id="9062700"/>
<keyword evidence="9" id="KW-1185">Reference proteome</keyword>
<dbReference type="InParanoid" id="C5KDG2"/>
<evidence type="ECO:0000256" key="5">
    <source>
        <dbReference type="PROSITE-ProRule" id="PRU00723"/>
    </source>
</evidence>
<proteinExistence type="predicted"/>
<feature type="region of interest" description="Disordered" evidence="6">
    <location>
        <begin position="1"/>
        <end position="75"/>
    </location>
</feature>
<feature type="compositionally biased region" description="Basic and acidic residues" evidence="6">
    <location>
        <begin position="14"/>
        <end position="23"/>
    </location>
</feature>
<dbReference type="InterPro" id="IPR000571">
    <property type="entry name" value="Znf_CCCH"/>
</dbReference>
<dbReference type="OMA" id="ISCRFSH"/>
<evidence type="ECO:0000313" key="9">
    <source>
        <dbReference type="Proteomes" id="UP000007800"/>
    </source>
</evidence>
<feature type="compositionally biased region" description="Acidic residues" evidence="6">
    <location>
        <begin position="40"/>
        <end position="52"/>
    </location>
</feature>
<dbReference type="PROSITE" id="PS50103">
    <property type="entry name" value="ZF_C3H1"/>
    <property type="match status" value="3"/>
</dbReference>
<dbReference type="OrthoDB" id="430732at2759"/>
<feature type="zinc finger region" description="C3H1-type" evidence="5">
    <location>
        <begin position="83"/>
        <end position="102"/>
    </location>
</feature>
<gene>
    <name evidence="8" type="ORF">Pmar_PMAR025425</name>
</gene>
<evidence type="ECO:0000256" key="4">
    <source>
        <dbReference type="ARBA" id="ARBA00022833"/>
    </source>
</evidence>
<feature type="domain" description="C3H1-type" evidence="7">
    <location>
        <begin position="83"/>
        <end position="102"/>
    </location>
</feature>
<dbReference type="Gene3D" id="4.10.1000.10">
    <property type="entry name" value="Zinc finger, CCCH-type"/>
    <property type="match status" value="3"/>
</dbReference>
<protein>
    <recommendedName>
        <fullName evidence="7">C3H1-type domain-containing protein</fullName>
    </recommendedName>
</protein>
<dbReference type="AlphaFoldDB" id="C5KDG2"/>
<evidence type="ECO:0000313" key="8">
    <source>
        <dbReference type="EMBL" id="EER17473.1"/>
    </source>
</evidence>
<feature type="zinc finger region" description="C3H1-type" evidence="5">
    <location>
        <begin position="103"/>
        <end position="130"/>
    </location>
</feature>
<dbReference type="GO" id="GO:0008270">
    <property type="term" value="F:zinc ion binding"/>
    <property type="evidence" value="ECO:0007669"/>
    <property type="project" value="UniProtKB-KW"/>
</dbReference>
<keyword evidence="3 5" id="KW-0863">Zinc-finger</keyword>
<dbReference type="EMBL" id="GG672080">
    <property type="protein sequence ID" value="EER17473.1"/>
    <property type="molecule type" value="Genomic_DNA"/>
</dbReference>
<keyword evidence="2" id="KW-0677">Repeat</keyword>
<feature type="zinc finger region" description="C3H1-type" evidence="5">
    <location>
        <begin position="143"/>
        <end position="170"/>
    </location>
</feature>
<dbReference type="InterPro" id="IPR036855">
    <property type="entry name" value="Znf_CCCH_sf"/>
</dbReference>
<dbReference type="PANTHER" id="PTHR11224">
    <property type="entry name" value="MAKORIN-RELATED"/>
    <property type="match status" value="1"/>
</dbReference>
<evidence type="ECO:0000256" key="2">
    <source>
        <dbReference type="ARBA" id="ARBA00022737"/>
    </source>
</evidence>
<sequence>MKRSSDPVSTELISPEKKAREEAAVDSNAVPDPIGALFVEDGEGAVETDADEGSSQCQRDPAAPSQPSPPDDHTVTAHEEISACHFFARGMCRNGTSCPFRHDPKSIICTYYLHGNCRNGISCRFSHELPDTQQPAVEEGVDGPPPDVCKFFWHGSCRAGSSCRWRHVKAPSRLSAAPPPNLPAKSNPLVSERAKALLERHSISRIAQESGASEIVVKARAPATKSQR</sequence>
<dbReference type="Proteomes" id="UP000007800">
    <property type="component" value="Unassembled WGS sequence"/>
</dbReference>